<evidence type="ECO:0000313" key="2">
    <source>
        <dbReference type="EMBL" id="KDR67067.1"/>
    </source>
</evidence>
<evidence type="ECO:0000313" key="3">
    <source>
        <dbReference type="Proteomes" id="UP000027222"/>
    </source>
</evidence>
<dbReference type="EMBL" id="KL142418">
    <property type="protein sequence ID" value="KDR67067.1"/>
    <property type="molecule type" value="Genomic_DNA"/>
</dbReference>
<dbReference type="Proteomes" id="UP000027222">
    <property type="component" value="Unassembled WGS sequence"/>
</dbReference>
<sequence length="190" mass="20561">MSGPQKRARIRTHGAVGFMDPPSDEEVEVDINATSNTINGEVKYDYSTSTSKRTKTAATSIPQTSRNSQLEPGPISSNFRLNTGSKQPNPKDEEKRKQGASVMMATTSGKAAHVARLQHYTAAVHAPIPRCVVNHAFSTIISWLLGITLTNGLALTLNVPRSIVLVTDYALGMVEAAAPIAERHRRLKIS</sequence>
<keyword evidence="3" id="KW-1185">Reference proteome</keyword>
<evidence type="ECO:0000256" key="1">
    <source>
        <dbReference type="SAM" id="MobiDB-lite"/>
    </source>
</evidence>
<feature type="compositionally biased region" description="Basic residues" evidence="1">
    <location>
        <begin position="1"/>
        <end position="12"/>
    </location>
</feature>
<protein>
    <submittedName>
        <fullName evidence="2">Uncharacterized protein</fullName>
    </submittedName>
</protein>
<proteinExistence type="predicted"/>
<feature type="region of interest" description="Disordered" evidence="1">
    <location>
        <begin position="1"/>
        <end position="99"/>
    </location>
</feature>
<name>A0A067SAS6_GALM3</name>
<dbReference type="HOGENOM" id="CLU_1428088_0_0_1"/>
<accession>A0A067SAS6</accession>
<feature type="compositionally biased region" description="Low complexity" evidence="1">
    <location>
        <begin position="47"/>
        <end position="60"/>
    </location>
</feature>
<feature type="compositionally biased region" description="Polar residues" evidence="1">
    <location>
        <begin position="61"/>
        <end position="88"/>
    </location>
</feature>
<organism evidence="2 3">
    <name type="scientific">Galerina marginata (strain CBS 339.88)</name>
    <dbReference type="NCBI Taxonomy" id="685588"/>
    <lineage>
        <taxon>Eukaryota</taxon>
        <taxon>Fungi</taxon>
        <taxon>Dikarya</taxon>
        <taxon>Basidiomycota</taxon>
        <taxon>Agaricomycotina</taxon>
        <taxon>Agaricomycetes</taxon>
        <taxon>Agaricomycetidae</taxon>
        <taxon>Agaricales</taxon>
        <taxon>Agaricineae</taxon>
        <taxon>Strophariaceae</taxon>
        <taxon>Galerina</taxon>
    </lineage>
</organism>
<gene>
    <name evidence="2" type="ORF">GALMADRAFT_147491</name>
</gene>
<dbReference type="AlphaFoldDB" id="A0A067SAS6"/>
<reference evidence="3" key="1">
    <citation type="journal article" date="2014" name="Proc. Natl. Acad. Sci. U.S.A.">
        <title>Extensive sampling of basidiomycete genomes demonstrates inadequacy of the white-rot/brown-rot paradigm for wood decay fungi.</title>
        <authorList>
            <person name="Riley R."/>
            <person name="Salamov A.A."/>
            <person name="Brown D.W."/>
            <person name="Nagy L.G."/>
            <person name="Floudas D."/>
            <person name="Held B.W."/>
            <person name="Levasseur A."/>
            <person name="Lombard V."/>
            <person name="Morin E."/>
            <person name="Otillar R."/>
            <person name="Lindquist E.A."/>
            <person name="Sun H."/>
            <person name="LaButti K.M."/>
            <person name="Schmutz J."/>
            <person name="Jabbour D."/>
            <person name="Luo H."/>
            <person name="Baker S.E."/>
            <person name="Pisabarro A.G."/>
            <person name="Walton J.D."/>
            <person name="Blanchette R.A."/>
            <person name="Henrissat B."/>
            <person name="Martin F."/>
            <person name="Cullen D."/>
            <person name="Hibbett D.S."/>
            <person name="Grigoriev I.V."/>
        </authorList>
    </citation>
    <scope>NUCLEOTIDE SEQUENCE [LARGE SCALE GENOMIC DNA]</scope>
    <source>
        <strain evidence="3">CBS 339.88</strain>
    </source>
</reference>